<name>A0AA39TRM1_9AGAR</name>
<proteinExistence type="predicted"/>
<reference evidence="1" key="1">
    <citation type="submission" date="2023-06" db="EMBL/GenBank/DDBJ databases">
        <authorList>
            <consortium name="Lawrence Berkeley National Laboratory"/>
            <person name="Ahrendt S."/>
            <person name="Sahu N."/>
            <person name="Indic B."/>
            <person name="Wong-Bajracharya J."/>
            <person name="Merenyi Z."/>
            <person name="Ke H.-M."/>
            <person name="Monk M."/>
            <person name="Kocsube S."/>
            <person name="Drula E."/>
            <person name="Lipzen A."/>
            <person name="Balint B."/>
            <person name="Henrissat B."/>
            <person name="Andreopoulos B."/>
            <person name="Martin F.M."/>
            <person name="Harder C.B."/>
            <person name="Rigling D."/>
            <person name="Ford K.L."/>
            <person name="Foster G.D."/>
            <person name="Pangilinan J."/>
            <person name="Papanicolaou A."/>
            <person name="Barry K."/>
            <person name="LaButti K."/>
            <person name="Viragh M."/>
            <person name="Koriabine M."/>
            <person name="Yan M."/>
            <person name="Riley R."/>
            <person name="Champramary S."/>
            <person name="Plett K.L."/>
            <person name="Tsai I.J."/>
            <person name="Slot J."/>
            <person name="Sipos G."/>
            <person name="Plett J."/>
            <person name="Nagy L.G."/>
            <person name="Grigoriev I.V."/>
        </authorList>
    </citation>
    <scope>NUCLEOTIDE SEQUENCE</scope>
    <source>
        <strain evidence="1">ICMP 16352</strain>
    </source>
</reference>
<evidence type="ECO:0000313" key="1">
    <source>
        <dbReference type="EMBL" id="KAK0461549.1"/>
    </source>
</evidence>
<protein>
    <recommendedName>
        <fullName evidence="3">C2H2-type domain-containing protein</fullName>
    </recommendedName>
</protein>
<organism evidence="1 2">
    <name type="scientific">Armillaria novae-zelandiae</name>
    <dbReference type="NCBI Taxonomy" id="153914"/>
    <lineage>
        <taxon>Eukaryota</taxon>
        <taxon>Fungi</taxon>
        <taxon>Dikarya</taxon>
        <taxon>Basidiomycota</taxon>
        <taxon>Agaricomycotina</taxon>
        <taxon>Agaricomycetes</taxon>
        <taxon>Agaricomycetidae</taxon>
        <taxon>Agaricales</taxon>
        <taxon>Marasmiineae</taxon>
        <taxon>Physalacriaceae</taxon>
        <taxon>Armillaria</taxon>
    </lineage>
</organism>
<keyword evidence="2" id="KW-1185">Reference proteome</keyword>
<sequence length="186" mass="21005">MSFQSGHSNAISQGRHASCNSEAVKSASCSPSGMRDTFPFVKPKPEPVPIGYRVIKLLSVLPDDWATTLNLDASYRFCYERIPIKDFRLQCPLPSCAKVIYGYELRKHLKVNHPGFSQGAKYRKVVCPECRTGEMEFGLFMGHVLRTHCGVSSRLCAYCGTEFTPEDDLTRHYIDSCRGLSPYRRQ</sequence>
<comment type="caution">
    <text evidence="1">The sequence shown here is derived from an EMBL/GenBank/DDBJ whole genome shotgun (WGS) entry which is preliminary data.</text>
</comment>
<evidence type="ECO:0008006" key="3">
    <source>
        <dbReference type="Google" id="ProtNLM"/>
    </source>
</evidence>
<dbReference type="EMBL" id="JAUEPR010000141">
    <property type="protein sequence ID" value="KAK0461549.1"/>
    <property type="molecule type" value="Genomic_DNA"/>
</dbReference>
<dbReference type="Proteomes" id="UP001175227">
    <property type="component" value="Unassembled WGS sequence"/>
</dbReference>
<gene>
    <name evidence="1" type="ORF">IW261DRAFT_243814</name>
</gene>
<accession>A0AA39TRM1</accession>
<evidence type="ECO:0000313" key="2">
    <source>
        <dbReference type="Proteomes" id="UP001175227"/>
    </source>
</evidence>
<dbReference type="Gene3D" id="3.30.160.60">
    <property type="entry name" value="Classic Zinc Finger"/>
    <property type="match status" value="1"/>
</dbReference>
<dbReference type="AlphaFoldDB" id="A0AA39TRM1"/>